<name>A0AAF1BBJ9_DAUCS</name>
<evidence type="ECO:0000313" key="1">
    <source>
        <dbReference type="EMBL" id="WOH10251.1"/>
    </source>
</evidence>
<dbReference type="Proteomes" id="UP000077755">
    <property type="component" value="Chromosome 7"/>
</dbReference>
<evidence type="ECO:0008006" key="3">
    <source>
        <dbReference type="Google" id="ProtNLM"/>
    </source>
</evidence>
<gene>
    <name evidence="1" type="ORF">DCAR_0729717</name>
</gene>
<dbReference type="AlphaFoldDB" id="A0AAF1BBJ9"/>
<accession>A0AAF1BBJ9</accession>
<organism evidence="1 2">
    <name type="scientific">Daucus carota subsp. sativus</name>
    <name type="common">Carrot</name>
    <dbReference type="NCBI Taxonomy" id="79200"/>
    <lineage>
        <taxon>Eukaryota</taxon>
        <taxon>Viridiplantae</taxon>
        <taxon>Streptophyta</taxon>
        <taxon>Embryophyta</taxon>
        <taxon>Tracheophyta</taxon>
        <taxon>Spermatophyta</taxon>
        <taxon>Magnoliopsida</taxon>
        <taxon>eudicotyledons</taxon>
        <taxon>Gunneridae</taxon>
        <taxon>Pentapetalae</taxon>
        <taxon>asterids</taxon>
        <taxon>campanulids</taxon>
        <taxon>Apiales</taxon>
        <taxon>Apiaceae</taxon>
        <taxon>Apioideae</taxon>
        <taxon>Scandiceae</taxon>
        <taxon>Daucinae</taxon>
        <taxon>Daucus</taxon>
        <taxon>Daucus sect. Daucus</taxon>
    </lineage>
</organism>
<protein>
    <recommendedName>
        <fullName evidence="3">Legume lectin domain-containing protein</fullName>
    </recommendedName>
</protein>
<reference evidence="1" key="2">
    <citation type="submission" date="2022-03" db="EMBL/GenBank/DDBJ databases">
        <title>Draft title - Genomic analysis of global carrot germplasm unveils the trajectory of domestication and the origin of high carotenoid orange carrot.</title>
        <authorList>
            <person name="Iorizzo M."/>
            <person name="Ellison S."/>
            <person name="Senalik D."/>
            <person name="Macko-Podgorni A."/>
            <person name="Grzebelus D."/>
            <person name="Bostan H."/>
            <person name="Rolling W."/>
            <person name="Curaba J."/>
            <person name="Simon P."/>
        </authorList>
    </citation>
    <scope>NUCLEOTIDE SEQUENCE</scope>
    <source>
        <tissue evidence="1">Leaf</tissue>
    </source>
</reference>
<dbReference type="EMBL" id="CP093349">
    <property type="protein sequence ID" value="WOH10251.1"/>
    <property type="molecule type" value="Genomic_DNA"/>
</dbReference>
<evidence type="ECO:0000313" key="2">
    <source>
        <dbReference type="Proteomes" id="UP000077755"/>
    </source>
</evidence>
<proteinExistence type="predicted"/>
<reference evidence="1" key="1">
    <citation type="journal article" date="2016" name="Nat. Genet.">
        <title>A high-quality carrot genome assembly provides new insights into carotenoid accumulation and asterid genome evolution.</title>
        <authorList>
            <person name="Iorizzo M."/>
            <person name="Ellison S."/>
            <person name="Senalik D."/>
            <person name="Zeng P."/>
            <person name="Satapoomin P."/>
            <person name="Huang J."/>
            <person name="Bowman M."/>
            <person name="Iovene M."/>
            <person name="Sanseverino W."/>
            <person name="Cavagnaro P."/>
            <person name="Yildiz M."/>
            <person name="Macko-Podgorni A."/>
            <person name="Moranska E."/>
            <person name="Grzebelus E."/>
            <person name="Grzebelus D."/>
            <person name="Ashrafi H."/>
            <person name="Zheng Z."/>
            <person name="Cheng S."/>
            <person name="Spooner D."/>
            <person name="Van Deynze A."/>
            <person name="Simon P."/>
        </authorList>
    </citation>
    <scope>NUCLEOTIDE SEQUENCE</scope>
    <source>
        <tissue evidence="1">Leaf</tissue>
    </source>
</reference>
<sequence length="93" mass="10255">MVVGLWCAHPDHNLRPSIRQAIQALNFEVAMPILPTNMPVPLYQLPLSITAAISSEASMTFTSIIALTLDVKQVYIGCKIQLRTPHGSSYTYV</sequence>
<keyword evidence="2" id="KW-1185">Reference proteome</keyword>